<gene>
    <name evidence="2" type="ORF">GO816_10840</name>
</gene>
<dbReference type="AlphaFoldDB" id="A0A6I4I8S2"/>
<keyword evidence="3" id="KW-1185">Reference proteome</keyword>
<dbReference type="RefSeq" id="WP_157541917.1">
    <property type="nucleotide sequence ID" value="NZ_WQLA01000003.1"/>
</dbReference>
<evidence type="ECO:0008006" key="4">
    <source>
        <dbReference type="Google" id="ProtNLM"/>
    </source>
</evidence>
<accession>A0A6I4I8S2</accession>
<dbReference type="Proteomes" id="UP000434850">
    <property type="component" value="Unassembled WGS sequence"/>
</dbReference>
<dbReference type="EMBL" id="WQLA01000003">
    <property type="protein sequence ID" value="MVN91620.1"/>
    <property type="molecule type" value="Genomic_DNA"/>
</dbReference>
<reference evidence="2 3" key="1">
    <citation type="submission" date="2019-12" db="EMBL/GenBank/DDBJ databases">
        <title>Mucilaginibacter sp. HME9299 genome sequencing and assembly.</title>
        <authorList>
            <person name="Kang H."/>
            <person name="Kim H."/>
            <person name="Joh K."/>
        </authorList>
    </citation>
    <scope>NUCLEOTIDE SEQUENCE [LARGE SCALE GENOMIC DNA]</scope>
    <source>
        <strain evidence="2 3">HME9299</strain>
    </source>
</reference>
<protein>
    <recommendedName>
        <fullName evidence="4">Outer membrane protein beta-barrel domain-containing protein</fullName>
    </recommendedName>
</protein>
<evidence type="ECO:0000256" key="1">
    <source>
        <dbReference type="SAM" id="SignalP"/>
    </source>
</evidence>
<dbReference type="OrthoDB" id="965683at2"/>
<feature type="signal peptide" evidence="1">
    <location>
        <begin position="1"/>
        <end position="21"/>
    </location>
</feature>
<organism evidence="2 3">
    <name type="scientific">Mucilaginibacter aquatilis</name>
    <dbReference type="NCBI Taxonomy" id="1517760"/>
    <lineage>
        <taxon>Bacteria</taxon>
        <taxon>Pseudomonadati</taxon>
        <taxon>Bacteroidota</taxon>
        <taxon>Sphingobacteriia</taxon>
        <taxon>Sphingobacteriales</taxon>
        <taxon>Sphingobacteriaceae</taxon>
        <taxon>Mucilaginibacter</taxon>
    </lineage>
</organism>
<evidence type="ECO:0000313" key="2">
    <source>
        <dbReference type="EMBL" id="MVN91620.1"/>
    </source>
</evidence>
<name>A0A6I4I8S2_9SPHI</name>
<feature type="chain" id="PRO_5026342140" description="Outer membrane protein beta-barrel domain-containing protein" evidence="1">
    <location>
        <begin position="22"/>
        <end position="246"/>
    </location>
</feature>
<proteinExistence type="predicted"/>
<comment type="caution">
    <text evidence="2">The sequence shown here is derived from an EMBL/GenBank/DDBJ whole genome shotgun (WGS) entry which is preliminary data.</text>
</comment>
<sequence length="246" mass="27637">MKSTFLIAALLGAAMASYGQSSMSDNEFKPQAKALSTELNFNPFNGQLNLNNSLNQIKFRYFVKPQLALRLGFNVNKKDTVVNYNNPYGSNSYFFKDDRKSTTFGLNFGIEKHFNGTKRLSPYIGADVSFSNRSANQTIDNNGSTTTVKGAWYNTTVINNNTVINQVQQNGYKRYGVNLVSGFDFYMASHFFFGYEFNLGFYKVDWKKIDVTQTGQANNTGNTTNENSSLNFGSTLMNGIRIGYNF</sequence>
<keyword evidence="1" id="KW-0732">Signal</keyword>
<evidence type="ECO:0000313" key="3">
    <source>
        <dbReference type="Proteomes" id="UP000434850"/>
    </source>
</evidence>